<evidence type="ECO:0000256" key="5">
    <source>
        <dbReference type="ARBA" id="ARBA00022989"/>
    </source>
</evidence>
<evidence type="ECO:0000256" key="2">
    <source>
        <dbReference type="ARBA" id="ARBA00022448"/>
    </source>
</evidence>
<name>A0ABU8F4M0_9BACI</name>
<keyword evidence="4 7" id="KW-0812">Transmembrane</keyword>
<sequence length="296" mass="31572">MKDLANTKAVVQFPKWNLSKLKVKLSISNLFVFIASLILLFIVVCALLPSWIAPYEPTAMNTEKILATPSLSHLFGTDHYGRDVFSLVVYGSKDSLIIGVSAVLIGLILGGGIGAISGYLGGIIDTIFMRIIEILMTIPGILLALAIAAALGPSLQNIVFAIAIASIPGYARLMRGQMMSIKKRPYVAASRSIGTSSGKILWWHIVPNALSPLLVMSTIGLGTAILTGAGLSFLGLGVIKEIPDWGALLSQGRNYLTVAWWIATFPGLAITAFVLSVNIIGDKLQDVTNPKISRGR</sequence>
<dbReference type="InterPro" id="IPR000515">
    <property type="entry name" value="MetI-like"/>
</dbReference>
<keyword evidence="5 7" id="KW-1133">Transmembrane helix</keyword>
<keyword evidence="2 7" id="KW-0813">Transport</keyword>
<feature type="transmembrane region" description="Helical" evidence="7">
    <location>
        <begin position="96"/>
        <end position="120"/>
    </location>
</feature>
<dbReference type="EMBL" id="JBAWSY010000006">
    <property type="protein sequence ID" value="MEI4769956.1"/>
    <property type="molecule type" value="Genomic_DNA"/>
</dbReference>
<gene>
    <name evidence="9" type="ORF">WAX74_09905</name>
</gene>
<dbReference type="SUPFAM" id="SSF161098">
    <property type="entry name" value="MetI-like"/>
    <property type="match status" value="1"/>
</dbReference>
<dbReference type="Proteomes" id="UP001364890">
    <property type="component" value="Unassembled WGS sequence"/>
</dbReference>
<dbReference type="Pfam" id="PF00528">
    <property type="entry name" value="BPD_transp_1"/>
    <property type="match status" value="1"/>
</dbReference>
<evidence type="ECO:0000313" key="10">
    <source>
        <dbReference type="Proteomes" id="UP001364890"/>
    </source>
</evidence>
<proteinExistence type="inferred from homology"/>
<feature type="transmembrane region" description="Helical" evidence="7">
    <location>
        <begin position="132"/>
        <end position="151"/>
    </location>
</feature>
<accession>A0ABU8F4M0</accession>
<comment type="subcellular location">
    <subcellularLocation>
        <location evidence="1 7">Cell membrane</location>
        <topology evidence="1 7">Multi-pass membrane protein</topology>
    </subcellularLocation>
</comment>
<organism evidence="9 10">
    <name type="scientific">Psychrobacillus mangrovi</name>
    <dbReference type="NCBI Taxonomy" id="3117745"/>
    <lineage>
        <taxon>Bacteria</taxon>
        <taxon>Bacillati</taxon>
        <taxon>Bacillota</taxon>
        <taxon>Bacilli</taxon>
        <taxon>Bacillales</taxon>
        <taxon>Bacillaceae</taxon>
        <taxon>Psychrobacillus</taxon>
    </lineage>
</organism>
<comment type="caution">
    <text evidence="9">The sequence shown here is derived from an EMBL/GenBank/DDBJ whole genome shotgun (WGS) entry which is preliminary data.</text>
</comment>
<dbReference type="InterPro" id="IPR050366">
    <property type="entry name" value="BP-dependent_transpt_permease"/>
</dbReference>
<feature type="transmembrane region" description="Helical" evidence="7">
    <location>
        <begin position="157"/>
        <end position="174"/>
    </location>
</feature>
<dbReference type="PANTHER" id="PTHR43386:SF1">
    <property type="entry name" value="D,D-DIPEPTIDE TRANSPORT SYSTEM PERMEASE PROTEIN DDPC-RELATED"/>
    <property type="match status" value="1"/>
</dbReference>
<feature type="transmembrane region" description="Helical" evidence="7">
    <location>
        <begin position="30"/>
        <end position="52"/>
    </location>
</feature>
<evidence type="ECO:0000256" key="3">
    <source>
        <dbReference type="ARBA" id="ARBA00022475"/>
    </source>
</evidence>
<evidence type="ECO:0000313" key="9">
    <source>
        <dbReference type="EMBL" id="MEI4769956.1"/>
    </source>
</evidence>
<evidence type="ECO:0000256" key="6">
    <source>
        <dbReference type="ARBA" id="ARBA00023136"/>
    </source>
</evidence>
<feature type="transmembrane region" description="Helical" evidence="7">
    <location>
        <begin position="213"/>
        <end position="239"/>
    </location>
</feature>
<evidence type="ECO:0000259" key="8">
    <source>
        <dbReference type="PROSITE" id="PS50928"/>
    </source>
</evidence>
<dbReference type="Gene3D" id="1.10.3720.10">
    <property type="entry name" value="MetI-like"/>
    <property type="match status" value="1"/>
</dbReference>
<dbReference type="RefSeq" id="WP_336497517.1">
    <property type="nucleotide sequence ID" value="NZ_JBAWSY010000006.1"/>
</dbReference>
<dbReference type="CDD" id="cd06261">
    <property type="entry name" value="TM_PBP2"/>
    <property type="match status" value="1"/>
</dbReference>
<dbReference type="InterPro" id="IPR035906">
    <property type="entry name" value="MetI-like_sf"/>
</dbReference>
<reference evidence="9 10" key="1">
    <citation type="submission" date="2024-01" db="EMBL/GenBank/DDBJ databases">
        <title>Seven novel Bacillus-like species.</title>
        <authorList>
            <person name="Liu G."/>
        </authorList>
    </citation>
    <scope>NUCLEOTIDE SEQUENCE [LARGE SCALE GENOMIC DNA]</scope>
    <source>
        <strain evidence="9 10">FJAT-51614</strain>
    </source>
</reference>
<dbReference type="PANTHER" id="PTHR43386">
    <property type="entry name" value="OLIGOPEPTIDE TRANSPORT SYSTEM PERMEASE PROTEIN APPC"/>
    <property type="match status" value="1"/>
</dbReference>
<feature type="domain" description="ABC transmembrane type-1" evidence="8">
    <location>
        <begin position="92"/>
        <end position="281"/>
    </location>
</feature>
<feature type="transmembrane region" description="Helical" evidence="7">
    <location>
        <begin position="259"/>
        <end position="281"/>
    </location>
</feature>
<evidence type="ECO:0000256" key="7">
    <source>
        <dbReference type="RuleBase" id="RU363032"/>
    </source>
</evidence>
<keyword evidence="6 7" id="KW-0472">Membrane</keyword>
<protein>
    <submittedName>
        <fullName evidence="9">ABC transporter permease</fullName>
    </submittedName>
</protein>
<dbReference type="PROSITE" id="PS50928">
    <property type="entry name" value="ABC_TM1"/>
    <property type="match status" value="1"/>
</dbReference>
<comment type="similarity">
    <text evidence="7">Belongs to the binding-protein-dependent transport system permease family.</text>
</comment>
<evidence type="ECO:0000256" key="1">
    <source>
        <dbReference type="ARBA" id="ARBA00004651"/>
    </source>
</evidence>
<evidence type="ECO:0000256" key="4">
    <source>
        <dbReference type="ARBA" id="ARBA00022692"/>
    </source>
</evidence>
<keyword evidence="3" id="KW-1003">Cell membrane</keyword>
<keyword evidence="10" id="KW-1185">Reference proteome</keyword>